<name>A0A0B1S0Q5_OESDE</name>
<evidence type="ECO:0000313" key="2">
    <source>
        <dbReference type="Proteomes" id="UP000053660"/>
    </source>
</evidence>
<accession>A0A0B1S0Q5</accession>
<dbReference type="Proteomes" id="UP000053660">
    <property type="component" value="Unassembled WGS sequence"/>
</dbReference>
<reference evidence="1 2" key="1">
    <citation type="submission" date="2014-03" db="EMBL/GenBank/DDBJ databases">
        <title>Draft genome of the hookworm Oesophagostomum dentatum.</title>
        <authorList>
            <person name="Mitreva M."/>
        </authorList>
    </citation>
    <scope>NUCLEOTIDE SEQUENCE [LARGE SCALE GENOMIC DNA]</scope>
    <source>
        <strain evidence="1 2">OD-Hann</strain>
    </source>
</reference>
<dbReference type="EMBL" id="KN611407">
    <property type="protein sequence ID" value="KHJ76790.1"/>
    <property type="molecule type" value="Genomic_DNA"/>
</dbReference>
<dbReference type="AlphaFoldDB" id="A0A0B1S0Q5"/>
<sequence>MEKIRYRSSTRQSSAMRNCAMLFANFLLVNSAWHASKKVEGLIRFLLPKVSPTAIAPNSLNGKTILNAANSTSGMFYRFF</sequence>
<evidence type="ECO:0000313" key="1">
    <source>
        <dbReference type="EMBL" id="KHJ76790.1"/>
    </source>
</evidence>
<proteinExistence type="predicted"/>
<organism evidence="1 2">
    <name type="scientific">Oesophagostomum dentatum</name>
    <name type="common">Nodular worm</name>
    <dbReference type="NCBI Taxonomy" id="61180"/>
    <lineage>
        <taxon>Eukaryota</taxon>
        <taxon>Metazoa</taxon>
        <taxon>Ecdysozoa</taxon>
        <taxon>Nematoda</taxon>
        <taxon>Chromadorea</taxon>
        <taxon>Rhabditida</taxon>
        <taxon>Rhabditina</taxon>
        <taxon>Rhabditomorpha</taxon>
        <taxon>Strongyloidea</taxon>
        <taxon>Strongylidae</taxon>
        <taxon>Oesophagostomum</taxon>
    </lineage>
</organism>
<protein>
    <submittedName>
        <fullName evidence="1">Uncharacterized protein</fullName>
    </submittedName>
</protein>
<keyword evidence="2" id="KW-1185">Reference proteome</keyword>
<gene>
    <name evidence="1" type="ORF">OESDEN_23590</name>
</gene>